<dbReference type="Pfam" id="PF04545">
    <property type="entry name" value="Sigma70_r4"/>
    <property type="match status" value="1"/>
</dbReference>
<comment type="function">
    <text evidence="6">Sigma factors are initiation factors that promote the attachment of RNA polymerase to specific initiation sites and are then released.</text>
</comment>
<reference evidence="11" key="1">
    <citation type="submission" date="2016-10" db="EMBL/GenBank/DDBJ databases">
        <authorList>
            <person name="Varghese N."/>
            <person name="Submissions S."/>
        </authorList>
    </citation>
    <scope>NUCLEOTIDE SEQUENCE [LARGE SCALE GENOMIC DNA]</scope>
    <source>
        <strain evidence="11">DSM 40318</strain>
    </source>
</reference>
<gene>
    <name evidence="10" type="ORF">SAMN04490356_1932</name>
</gene>
<evidence type="ECO:0000256" key="5">
    <source>
        <dbReference type="ARBA" id="ARBA00023163"/>
    </source>
</evidence>
<dbReference type="Pfam" id="PF00140">
    <property type="entry name" value="Sigma70_r1_2"/>
    <property type="match status" value="1"/>
</dbReference>
<protein>
    <recommendedName>
        <fullName evidence="6">RNA polymerase sigma factor</fullName>
    </recommendedName>
</protein>
<dbReference type="GO" id="GO:0006352">
    <property type="term" value="P:DNA-templated transcription initiation"/>
    <property type="evidence" value="ECO:0007669"/>
    <property type="project" value="InterPro"/>
</dbReference>
<evidence type="ECO:0000256" key="7">
    <source>
        <dbReference type="SAM" id="MobiDB-lite"/>
    </source>
</evidence>
<sequence>MQTQTLTDAALAASPHPVSARPPGAAPVAPVVPEDPADLAPEGAPESDQDAAPDALADLAADSGPDHDSGPDGSPEAESVEPVEPIEPVEPVESVDTAVEPVEPIEPPARADTSGPSADLFRQYLREIGRIPLLSAVEEVELARRVEAGLFAEEKLGNTPDLDSQLAVDLDRLVVLGRMAKRRLIEANLRLVVSVAKRYIGRGLTMLDLVQEGNLGLIRAVEKFDYARGYKFSTYATWWIRQAMSRALADQARTIRVPVHVVELINRVVRVQRRMLQERGYEPTPEEVAAHLDLLPERVSEVLRLAQEPVSLHAPVGEEDDVALGDLIEDGDAASPVESAAFLLLREHLEAVLSTLGERERKVVQLRYGLADGRPRTLEEIGRIFGVTRERIRQIESKTLNKLRDHAFADQLRGYLD</sequence>
<name>A0A1H4MQB4_STRMJ</name>
<dbReference type="InterPro" id="IPR007624">
    <property type="entry name" value="RNA_pol_sigma70_r3"/>
</dbReference>
<feature type="compositionally biased region" description="Low complexity" evidence="7">
    <location>
        <begin position="52"/>
        <end position="63"/>
    </location>
</feature>
<evidence type="ECO:0000259" key="9">
    <source>
        <dbReference type="PROSITE" id="PS00716"/>
    </source>
</evidence>
<dbReference type="InterPro" id="IPR013324">
    <property type="entry name" value="RNA_pol_sigma_r3/r4-like"/>
</dbReference>
<dbReference type="SUPFAM" id="SSF88659">
    <property type="entry name" value="Sigma3 and sigma4 domains of RNA polymerase sigma factors"/>
    <property type="match status" value="2"/>
</dbReference>
<dbReference type="Proteomes" id="UP000198609">
    <property type="component" value="Unassembled WGS sequence"/>
</dbReference>
<evidence type="ECO:0000313" key="10">
    <source>
        <dbReference type="EMBL" id="SEB85340.1"/>
    </source>
</evidence>
<feature type="compositionally biased region" description="Low complexity" evidence="7">
    <location>
        <begin position="71"/>
        <end position="83"/>
    </location>
</feature>
<feature type="region of interest" description="Disordered" evidence="7">
    <location>
        <begin position="1"/>
        <end position="94"/>
    </location>
</feature>
<keyword evidence="3 6" id="KW-0731">Sigma factor</keyword>
<dbReference type="FunFam" id="1.10.601.10:FF:000001">
    <property type="entry name" value="RNA polymerase sigma factor SigA"/>
    <property type="match status" value="1"/>
</dbReference>
<evidence type="ECO:0000256" key="1">
    <source>
        <dbReference type="ARBA" id="ARBA00007788"/>
    </source>
</evidence>
<keyword evidence="4 6" id="KW-0238">DNA-binding</keyword>
<dbReference type="AlphaFoldDB" id="A0A1H4MQB4"/>
<dbReference type="PANTHER" id="PTHR30603">
    <property type="entry name" value="RNA POLYMERASE SIGMA FACTOR RPO"/>
    <property type="match status" value="1"/>
</dbReference>
<dbReference type="PRINTS" id="PR00046">
    <property type="entry name" value="SIGMA70FCT"/>
</dbReference>
<dbReference type="InterPro" id="IPR036388">
    <property type="entry name" value="WH-like_DNA-bd_sf"/>
</dbReference>
<dbReference type="GO" id="GO:0003677">
    <property type="term" value="F:DNA binding"/>
    <property type="evidence" value="ECO:0007669"/>
    <property type="project" value="UniProtKB-KW"/>
</dbReference>
<dbReference type="RefSeq" id="WP_107417388.1">
    <property type="nucleotide sequence ID" value="NZ_FNST01000002.1"/>
</dbReference>
<dbReference type="Gene3D" id="1.10.10.10">
    <property type="entry name" value="Winged helix-like DNA-binding domain superfamily/Winged helix DNA-binding domain"/>
    <property type="match status" value="2"/>
</dbReference>
<dbReference type="InterPro" id="IPR000943">
    <property type="entry name" value="RNA_pol_sigma70"/>
</dbReference>
<dbReference type="GO" id="GO:0016987">
    <property type="term" value="F:sigma factor activity"/>
    <property type="evidence" value="ECO:0007669"/>
    <property type="project" value="UniProtKB-KW"/>
</dbReference>
<dbReference type="InterPro" id="IPR014284">
    <property type="entry name" value="RNA_pol_sigma-70_dom"/>
</dbReference>
<evidence type="ECO:0000256" key="4">
    <source>
        <dbReference type="ARBA" id="ARBA00023125"/>
    </source>
</evidence>
<dbReference type="Gene3D" id="1.10.601.10">
    <property type="entry name" value="RNA Polymerase Primary Sigma Factor"/>
    <property type="match status" value="2"/>
</dbReference>
<dbReference type="Pfam" id="PF04539">
    <property type="entry name" value="Sigma70_r3"/>
    <property type="match status" value="1"/>
</dbReference>
<dbReference type="CDD" id="cd06171">
    <property type="entry name" value="Sigma70_r4"/>
    <property type="match status" value="1"/>
</dbReference>
<dbReference type="InterPro" id="IPR007630">
    <property type="entry name" value="RNA_pol_sigma70_r4"/>
</dbReference>
<dbReference type="EMBL" id="FNST01000002">
    <property type="protein sequence ID" value="SEB85340.1"/>
    <property type="molecule type" value="Genomic_DNA"/>
</dbReference>
<comment type="similarity">
    <text evidence="1 6">Belongs to the sigma-70 factor family.</text>
</comment>
<organism evidence="10 11">
    <name type="scientific">Streptomyces melanosporofaciens</name>
    <dbReference type="NCBI Taxonomy" id="67327"/>
    <lineage>
        <taxon>Bacteria</taxon>
        <taxon>Bacillati</taxon>
        <taxon>Actinomycetota</taxon>
        <taxon>Actinomycetes</taxon>
        <taxon>Kitasatosporales</taxon>
        <taxon>Streptomycetaceae</taxon>
        <taxon>Streptomyces</taxon>
        <taxon>Streptomyces violaceusniger group</taxon>
    </lineage>
</organism>
<dbReference type="PROSITE" id="PS00716">
    <property type="entry name" value="SIGMA70_2"/>
    <property type="match status" value="1"/>
</dbReference>
<dbReference type="PROSITE" id="PS00715">
    <property type="entry name" value="SIGMA70_1"/>
    <property type="match status" value="1"/>
</dbReference>
<feature type="domain" description="RNA polymerase sigma-70" evidence="8">
    <location>
        <begin position="208"/>
        <end position="221"/>
    </location>
</feature>
<dbReference type="InterPro" id="IPR050239">
    <property type="entry name" value="Sigma-70_RNA_pol_init_factors"/>
</dbReference>
<evidence type="ECO:0000256" key="6">
    <source>
        <dbReference type="RuleBase" id="RU362124"/>
    </source>
</evidence>
<dbReference type="Pfam" id="PF04542">
    <property type="entry name" value="Sigma70_r2"/>
    <property type="match status" value="1"/>
</dbReference>
<dbReference type="PANTHER" id="PTHR30603:SF59">
    <property type="entry name" value="RNA POLYMERASE PRINCIPAL SIGMA FACTOR HRDA"/>
    <property type="match status" value="1"/>
</dbReference>
<dbReference type="InterPro" id="IPR013325">
    <property type="entry name" value="RNA_pol_sigma_r2"/>
</dbReference>
<accession>A0A1H4MQB4</accession>
<dbReference type="NCBIfam" id="TIGR02937">
    <property type="entry name" value="sigma70-ECF"/>
    <property type="match status" value="1"/>
</dbReference>
<evidence type="ECO:0000259" key="8">
    <source>
        <dbReference type="PROSITE" id="PS00715"/>
    </source>
</evidence>
<keyword evidence="5 6" id="KW-0804">Transcription</keyword>
<keyword evidence="11" id="KW-1185">Reference proteome</keyword>
<dbReference type="InterPro" id="IPR009042">
    <property type="entry name" value="RNA_pol_sigma70_r1_2"/>
</dbReference>
<proteinExistence type="inferred from homology"/>
<dbReference type="InterPro" id="IPR007627">
    <property type="entry name" value="RNA_pol_sigma70_r2"/>
</dbReference>
<evidence type="ECO:0000256" key="2">
    <source>
        <dbReference type="ARBA" id="ARBA00023015"/>
    </source>
</evidence>
<keyword evidence="2 6" id="KW-0805">Transcription regulation</keyword>
<feature type="domain" description="RNA polymerase sigma-70" evidence="9">
    <location>
        <begin position="377"/>
        <end position="403"/>
    </location>
</feature>
<feature type="compositionally biased region" description="Low complexity" evidence="7">
    <location>
        <begin position="1"/>
        <end position="41"/>
    </location>
</feature>
<dbReference type="SUPFAM" id="SSF88946">
    <property type="entry name" value="Sigma2 domain of RNA polymerase sigma factors"/>
    <property type="match status" value="1"/>
</dbReference>
<evidence type="ECO:0000256" key="3">
    <source>
        <dbReference type="ARBA" id="ARBA00023082"/>
    </source>
</evidence>
<evidence type="ECO:0000313" key="11">
    <source>
        <dbReference type="Proteomes" id="UP000198609"/>
    </source>
</evidence>